<gene>
    <name evidence="1" type="ORF">LCGC14_2021890</name>
</gene>
<sequence length="592" mass="65745">ALDEALAETRRAGLTELGLPYEQEPSIPRHLAAFWRRFEELLRRESGRARVYPDFVLFNGGALTPPAIRRRLLEQMGAWFADLAGDGWTPEELHNPHPELAVARGAAYYGLVRQGMGVRVGSGSPRTYYVGVGTRDAGDSQTAVCLVPRGVEEGFTAQLDDLDFEARTNQPVAFQILASSTRTGDELGQVVELSPGDATELPPIRTVLRKRKKSQTDVVSVNLHARLTEIGTLDLWCSEIDGRRSWRLQFDVRSAVQTDIAAHQSAAESQGYVDEATWQQCATLIEQTFGPEGHDKPARLVKRLAAAIGAGRNNWPASLLRRIWESLMLLEAGRRKSESHETRWLNLVGFSLRPGYGLAVDDWRVAQTWNTVQGKLVHPGAGCRAEGWILWRRIGGGLSAGQQQAVAEPLLGPVRGLHRQLTTGKRRGGDFTFSSHETAEVWRLLGSLELLSVGTKIELGRILLDLLPKKKMEPVRPAIAWAIGRIGARVPVYGPLNTVVPVEVVADWIGKLMQHFSDDPTGRLAAMQMARRTDDRYRELPEKLRRRVLDWFATQESPPHFIELVRGGGRLDTEEQGLVFGEALPKGLRMTC</sequence>
<proteinExistence type="predicted"/>
<comment type="caution">
    <text evidence="1">The sequence shown here is derived from an EMBL/GenBank/DDBJ whole genome shotgun (WGS) entry which is preliminary data.</text>
</comment>
<name>A0A0F9EXB1_9ZZZZ</name>
<dbReference type="Pfam" id="PF12531">
    <property type="entry name" value="DUF3731"/>
    <property type="match status" value="1"/>
</dbReference>
<evidence type="ECO:0008006" key="2">
    <source>
        <dbReference type="Google" id="ProtNLM"/>
    </source>
</evidence>
<dbReference type="EMBL" id="LAZR01023366">
    <property type="protein sequence ID" value="KKL78733.1"/>
    <property type="molecule type" value="Genomic_DNA"/>
</dbReference>
<evidence type="ECO:0000313" key="1">
    <source>
        <dbReference type="EMBL" id="KKL78733.1"/>
    </source>
</evidence>
<dbReference type="SUPFAM" id="SSF53067">
    <property type="entry name" value="Actin-like ATPase domain"/>
    <property type="match status" value="1"/>
</dbReference>
<dbReference type="InterPro" id="IPR021030">
    <property type="entry name" value="DUF3731"/>
</dbReference>
<feature type="non-terminal residue" evidence="1">
    <location>
        <position position="1"/>
    </location>
</feature>
<accession>A0A0F9EXB1</accession>
<dbReference type="AlphaFoldDB" id="A0A0F9EXB1"/>
<dbReference type="InterPro" id="IPR043129">
    <property type="entry name" value="ATPase_NBD"/>
</dbReference>
<protein>
    <recommendedName>
        <fullName evidence="2">Molecular chaperone DnaK</fullName>
    </recommendedName>
</protein>
<organism evidence="1">
    <name type="scientific">marine sediment metagenome</name>
    <dbReference type="NCBI Taxonomy" id="412755"/>
    <lineage>
        <taxon>unclassified sequences</taxon>
        <taxon>metagenomes</taxon>
        <taxon>ecological metagenomes</taxon>
    </lineage>
</organism>
<reference evidence="1" key="1">
    <citation type="journal article" date="2015" name="Nature">
        <title>Complex archaea that bridge the gap between prokaryotes and eukaryotes.</title>
        <authorList>
            <person name="Spang A."/>
            <person name="Saw J.H."/>
            <person name="Jorgensen S.L."/>
            <person name="Zaremba-Niedzwiedzka K."/>
            <person name="Martijn J."/>
            <person name="Lind A.E."/>
            <person name="van Eijk R."/>
            <person name="Schleper C."/>
            <person name="Guy L."/>
            <person name="Ettema T.J."/>
        </authorList>
    </citation>
    <scope>NUCLEOTIDE SEQUENCE</scope>
</reference>